<dbReference type="GeneID" id="27685531"/>
<dbReference type="PANTHER" id="PTHR13505">
    <property type="entry name" value="TRANSMEMBRANE PROTEIN 208"/>
    <property type="match status" value="1"/>
</dbReference>
<evidence type="ECO:0000256" key="1">
    <source>
        <dbReference type="ARBA" id="ARBA00004477"/>
    </source>
</evidence>
<dbReference type="AlphaFoldDB" id="A0A0L0HN20"/>
<dbReference type="GO" id="GO:0006624">
    <property type="term" value="P:vacuolar protein processing"/>
    <property type="evidence" value="ECO:0007669"/>
    <property type="project" value="TreeGrafter"/>
</dbReference>
<proteinExistence type="inferred from homology"/>
<reference evidence="8 9" key="1">
    <citation type="submission" date="2009-08" db="EMBL/GenBank/DDBJ databases">
        <title>The Genome Sequence of Spizellomyces punctatus strain DAOM BR117.</title>
        <authorList>
            <consortium name="The Broad Institute Genome Sequencing Platform"/>
            <person name="Russ C."/>
            <person name="Cuomo C."/>
            <person name="Shea T."/>
            <person name="Young S.K."/>
            <person name="Zeng Q."/>
            <person name="Koehrsen M."/>
            <person name="Haas B."/>
            <person name="Borodovsky M."/>
            <person name="Guigo R."/>
            <person name="Alvarado L."/>
            <person name="Berlin A."/>
            <person name="Bochicchio J."/>
            <person name="Borenstein D."/>
            <person name="Chapman S."/>
            <person name="Chen Z."/>
            <person name="Engels R."/>
            <person name="Freedman E."/>
            <person name="Gellesch M."/>
            <person name="Goldberg J."/>
            <person name="Griggs A."/>
            <person name="Gujja S."/>
            <person name="Heiman D."/>
            <person name="Hepburn T."/>
            <person name="Howarth C."/>
            <person name="Jen D."/>
            <person name="Larson L."/>
            <person name="Lewis B."/>
            <person name="Mehta T."/>
            <person name="Park D."/>
            <person name="Pearson M."/>
            <person name="Roberts A."/>
            <person name="Saif S."/>
            <person name="Shenoy N."/>
            <person name="Sisk P."/>
            <person name="Stolte C."/>
            <person name="Sykes S."/>
            <person name="Thomson T."/>
            <person name="Walk T."/>
            <person name="White J."/>
            <person name="Yandava C."/>
            <person name="Burger G."/>
            <person name="Gray M.W."/>
            <person name="Holland P.W.H."/>
            <person name="King N."/>
            <person name="Lang F.B.F."/>
            <person name="Roger A.J."/>
            <person name="Ruiz-Trillo I."/>
            <person name="Lander E."/>
            <person name="Nusbaum C."/>
        </authorList>
    </citation>
    <scope>NUCLEOTIDE SEQUENCE [LARGE SCALE GENOMIC DNA]</scope>
    <source>
        <strain evidence="8 9">DAOM BR117</strain>
    </source>
</reference>
<dbReference type="eggNOG" id="KOG3269">
    <property type="taxonomic scope" value="Eukaryota"/>
</dbReference>
<gene>
    <name evidence="8" type="ORF">SPPG_01898</name>
</gene>
<evidence type="ECO:0000256" key="6">
    <source>
        <dbReference type="ARBA" id="ARBA00023136"/>
    </source>
</evidence>
<feature type="transmembrane region" description="Helical" evidence="7">
    <location>
        <begin position="116"/>
        <end position="137"/>
    </location>
</feature>
<dbReference type="GO" id="GO:0005789">
    <property type="term" value="C:endoplasmic reticulum membrane"/>
    <property type="evidence" value="ECO:0007669"/>
    <property type="project" value="UniProtKB-SubCell"/>
</dbReference>
<dbReference type="InParanoid" id="A0A0L0HN20"/>
<dbReference type="STRING" id="645134.A0A0L0HN20"/>
<dbReference type="EMBL" id="KQ257452">
    <property type="protein sequence ID" value="KND02816.1"/>
    <property type="molecule type" value="Genomic_DNA"/>
</dbReference>
<evidence type="ECO:0000256" key="4">
    <source>
        <dbReference type="ARBA" id="ARBA00022824"/>
    </source>
</evidence>
<evidence type="ECO:0008006" key="10">
    <source>
        <dbReference type="Google" id="ProtNLM"/>
    </source>
</evidence>
<dbReference type="GO" id="GO:0005773">
    <property type="term" value="C:vacuole"/>
    <property type="evidence" value="ECO:0007669"/>
    <property type="project" value="GOC"/>
</dbReference>
<keyword evidence="3 7" id="KW-0812">Transmembrane</keyword>
<dbReference type="Pfam" id="PF05620">
    <property type="entry name" value="TMEM208_SND2"/>
    <property type="match status" value="1"/>
</dbReference>
<dbReference type="InterPro" id="IPR008506">
    <property type="entry name" value="SND2/TMEM208"/>
</dbReference>
<dbReference type="PANTHER" id="PTHR13505:SF7">
    <property type="entry name" value="TRANSMEMBRANE PROTEIN 208"/>
    <property type="match status" value="1"/>
</dbReference>
<comment type="similarity">
    <text evidence="2">Belongs to the TMEM208 family.</text>
</comment>
<keyword evidence="4" id="KW-0256">Endoplasmic reticulum</keyword>
<keyword evidence="6 7" id="KW-0472">Membrane</keyword>
<protein>
    <recommendedName>
        <fullName evidence="10">DUF788-domain-containing protein</fullName>
    </recommendedName>
</protein>
<evidence type="ECO:0000256" key="2">
    <source>
        <dbReference type="ARBA" id="ARBA00009950"/>
    </source>
</evidence>
<dbReference type="RefSeq" id="XP_016610855.1">
    <property type="nucleotide sequence ID" value="XM_016750208.1"/>
</dbReference>
<keyword evidence="9" id="KW-1185">Reference proteome</keyword>
<evidence type="ECO:0000256" key="7">
    <source>
        <dbReference type="SAM" id="Phobius"/>
    </source>
</evidence>
<evidence type="ECO:0000256" key="3">
    <source>
        <dbReference type="ARBA" id="ARBA00022692"/>
    </source>
</evidence>
<keyword evidence="5 7" id="KW-1133">Transmembrane helix</keyword>
<sequence>MATTCLWIKWNSRFYAFAFSNFSLTMAKGSAKKIHEKNTQTLSNLLKTHAGVTAFYILWRVFFLWSSLSKWHIIGWALANGLFVWLYRSLGASATPSFGPNGVIEDAGADLSAEGLVAYMFDIIYIGWFVLVATAVISDKFWWTYLVVPGFAAYKIYDKVGLCTGSDGEHYLIGFSSA</sequence>
<evidence type="ECO:0000313" key="8">
    <source>
        <dbReference type="EMBL" id="KND02816.1"/>
    </source>
</evidence>
<dbReference type="FunCoup" id="A0A0L0HN20">
    <property type="interactions" value="2"/>
</dbReference>
<comment type="subcellular location">
    <subcellularLocation>
        <location evidence="1">Endoplasmic reticulum membrane</location>
        <topology evidence="1">Multi-pass membrane protein</topology>
    </subcellularLocation>
</comment>
<organism evidence="8 9">
    <name type="scientific">Spizellomyces punctatus (strain DAOM BR117)</name>
    <dbReference type="NCBI Taxonomy" id="645134"/>
    <lineage>
        <taxon>Eukaryota</taxon>
        <taxon>Fungi</taxon>
        <taxon>Fungi incertae sedis</taxon>
        <taxon>Chytridiomycota</taxon>
        <taxon>Chytridiomycota incertae sedis</taxon>
        <taxon>Chytridiomycetes</taxon>
        <taxon>Spizellomycetales</taxon>
        <taxon>Spizellomycetaceae</taxon>
        <taxon>Spizellomyces</taxon>
    </lineage>
</organism>
<evidence type="ECO:0000256" key="5">
    <source>
        <dbReference type="ARBA" id="ARBA00022989"/>
    </source>
</evidence>
<dbReference type="Proteomes" id="UP000053201">
    <property type="component" value="Unassembled WGS sequence"/>
</dbReference>
<evidence type="ECO:0000313" key="9">
    <source>
        <dbReference type="Proteomes" id="UP000053201"/>
    </source>
</evidence>
<accession>A0A0L0HN20</accession>
<dbReference type="OMA" id="GRPKYDA"/>
<name>A0A0L0HN20_SPIPD</name>
<dbReference type="VEuPathDB" id="FungiDB:SPPG_01898"/>
<dbReference type="OrthoDB" id="276296at2759"/>